<dbReference type="PANTHER" id="PTHR10859:SF91">
    <property type="entry name" value="DOLICHYL-PHOSPHATE BETA-GLUCOSYLTRANSFERASE"/>
    <property type="match status" value="1"/>
</dbReference>
<dbReference type="GO" id="GO:0006487">
    <property type="term" value="P:protein N-linked glycosylation"/>
    <property type="evidence" value="ECO:0007669"/>
    <property type="project" value="TreeGrafter"/>
</dbReference>
<name>A0A2H0BXR6_9BACT</name>
<dbReference type="EMBL" id="PCTA01000017">
    <property type="protein sequence ID" value="PIP61758.1"/>
    <property type="molecule type" value="Genomic_DNA"/>
</dbReference>
<dbReference type="PANTHER" id="PTHR10859">
    <property type="entry name" value="GLYCOSYL TRANSFERASE"/>
    <property type="match status" value="1"/>
</dbReference>
<evidence type="ECO:0000313" key="3">
    <source>
        <dbReference type="Proteomes" id="UP000231246"/>
    </source>
</evidence>
<keyword evidence="2" id="KW-0328">Glycosyltransferase</keyword>
<feature type="domain" description="Glycosyltransferase 2-like" evidence="1">
    <location>
        <begin position="7"/>
        <end position="173"/>
    </location>
</feature>
<organism evidence="2 3">
    <name type="scientific">Candidatus Roizmanbacteria bacterium CG22_combo_CG10-13_8_21_14_all_38_20</name>
    <dbReference type="NCBI Taxonomy" id="1974862"/>
    <lineage>
        <taxon>Bacteria</taxon>
        <taxon>Candidatus Roizmaniibacteriota</taxon>
    </lineage>
</organism>
<dbReference type="InterPro" id="IPR001173">
    <property type="entry name" value="Glyco_trans_2-like"/>
</dbReference>
<dbReference type="SUPFAM" id="SSF53448">
    <property type="entry name" value="Nucleotide-diphospho-sugar transferases"/>
    <property type="match status" value="1"/>
</dbReference>
<evidence type="ECO:0000259" key="1">
    <source>
        <dbReference type="Pfam" id="PF00535"/>
    </source>
</evidence>
<comment type="caution">
    <text evidence="2">The sequence shown here is derived from an EMBL/GenBank/DDBJ whole genome shotgun (WGS) entry which is preliminary data.</text>
</comment>
<dbReference type="Gene3D" id="3.90.550.10">
    <property type="entry name" value="Spore Coat Polysaccharide Biosynthesis Protein SpsA, Chain A"/>
    <property type="match status" value="1"/>
</dbReference>
<dbReference type="AlphaFoldDB" id="A0A2H0BXR6"/>
<reference evidence="2 3" key="1">
    <citation type="submission" date="2017-09" db="EMBL/GenBank/DDBJ databases">
        <title>Depth-based differentiation of microbial function through sediment-hosted aquifers and enrichment of novel symbionts in the deep terrestrial subsurface.</title>
        <authorList>
            <person name="Probst A.J."/>
            <person name="Ladd B."/>
            <person name="Jarett J.K."/>
            <person name="Geller-Mcgrath D.E."/>
            <person name="Sieber C.M."/>
            <person name="Emerson J.B."/>
            <person name="Anantharaman K."/>
            <person name="Thomas B.C."/>
            <person name="Malmstrom R."/>
            <person name="Stieglmeier M."/>
            <person name="Klingl A."/>
            <person name="Woyke T."/>
            <person name="Ryan C.M."/>
            <person name="Banfield J.F."/>
        </authorList>
    </citation>
    <scope>NUCLEOTIDE SEQUENCE [LARGE SCALE GENOMIC DNA]</scope>
    <source>
        <strain evidence="2">CG22_combo_CG10-13_8_21_14_all_38_20</strain>
    </source>
</reference>
<accession>A0A2H0BXR6</accession>
<dbReference type="GO" id="GO:0016757">
    <property type="term" value="F:glycosyltransferase activity"/>
    <property type="evidence" value="ECO:0007669"/>
    <property type="project" value="UniProtKB-KW"/>
</dbReference>
<dbReference type="Proteomes" id="UP000231246">
    <property type="component" value="Unassembled WGS sequence"/>
</dbReference>
<keyword evidence="2" id="KW-0808">Transferase</keyword>
<dbReference type="Pfam" id="PF00535">
    <property type="entry name" value="Glycos_transf_2"/>
    <property type="match status" value="1"/>
</dbReference>
<sequence>MKNNKLSIIVPAYRQGDTLVKNIRKITSVLEEVAPNAYEVIVVEDGKLDNSFELLEKANIPHVKIAGYGSNHGKGYAVRYGMARSTGDIIGFIDAGADLDPKGLKILLVHMEWYGADIIVGSKWHPVSRVKYPWWRKIISKVYGLYVKLLFGLDISDTQLGMKFFRREVLEKVLPRLLVKKYAMDIELLAVANRVGFTRIYEAPIELDWSQIDSQISKNIYRSIWDMALDTLAVFYRLKILHYYDDSSKRKWRYDKDLQMKVNIG</sequence>
<gene>
    <name evidence="2" type="ORF">COW99_02665</name>
</gene>
<protein>
    <submittedName>
        <fullName evidence="2">Dolichol-phosphate mannosyltransferase</fullName>
    </submittedName>
</protein>
<dbReference type="InterPro" id="IPR029044">
    <property type="entry name" value="Nucleotide-diphossugar_trans"/>
</dbReference>
<proteinExistence type="predicted"/>
<evidence type="ECO:0000313" key="2">
    <source>
        <dbReference type="EMBL" id="PIP61758.1"/>
    </source>
</evidence>